<organism evidence="2 3">
    <name type="scientific">Negadavirga shengliensis</name>
    <dbReference type="NCBI Taxonomy" id="1389218"/>
    <lineage>
        <taxon>Bacteria</taxon>
        <taxon>Pseudomonadati</taxon>
        <taxon>Bacteroidota</taxon>
        <taxon>Cytophagia</taxon>
        <taxon>Cytophagales</taxon>
        <taxon>Cyclobacteriaceae</taxon>
        <taxon>Negadavirga</taxon>
    </lineage>
</organism>
<feature type="signal peptide" evidence="1">
    <location>
        <begin position="1"/>
        <end position="18"/>
    </location>
</feature>
<feature type="chain" id="PRO_5045613775" evidence="1">
    <location>
        <begin position="19"/>
        <end position="123"/>
    </location>
</feature>
<dbReference type="EMBL" id="JBHSJJ010000010">
    <property type="protein sequence ID" value="MFC4873333.1"/>
    <property type="molecule type" value="Genomic_DNA"/>
</dbReference>
<name>A0ABV9T3M4_9BACT</name>
<dbReference type="RefSeq" id="WP_377066083.1">
    <property type="nucleotide sequence ID" value="NZ_JBHSJJ010000010.1"/>
</dbReference>
<keyword evidence="3" id="KW-1185">Reference proteome</keyword>
<protein>
    <submittedName>
        <fullName evidence="2">Uncharacterized protein</fullName>
    </submittedName>
</protein>
<proteinExistence type="predicted"/>
<comment type="caution">
    <text evidence="2">The sequence shown here is derived from an EMBL/GenBank/DDBJ whole genome shotgun (WGS) entry which is preliminary data.</text>
</comment>
<reference evidence="3" key="1">
    <citation type="journal article" date="2019" name="Int. J. Syst. Evol. Microbiol.">
        <title>The Global Catalogue of Microorganisms (GCM) 10K type strain sequencing project: providing services to taxonomists for standard genome sequencing and annotation.</title>
        <authorList>
            <consortium name="The Broad Institute Genomics Platform"/>
            <consortium name="The Broad Institute Genome Sequencing Center for Infectious Disease"/>
            <person name="Wu L."/>
            <person name="Ma J."/>
        </authorList>
    </citation>
    <scope>NUCLEOTIDE SEQUENCE [LARGE SCALE GENOMIC DNA]</scope>
    <source>
        <strain evidence="3">CGMCC 4.7466</strain>
    </source>
</reference>
<evidence type="ECO:0000313" key="3">
    <source>
        <dbReference type="Proteomes" id="UP001595818"/>
    </source>
</evidence>
<dbReference type="Proteomes" id="UP001595818">
    <property type="component" value="Unassembled WGS sequence"/>
</dbReference>
<keyword evidence="1" id="KW-0732">Signal</keyword>
<gene>
    <name evidence="2" type="ORF">ACFPFU_16650</name>
</gene>
<accession>A0ABV9T3M4</accession>
<evidence type="ECO:0000256" key="1">
    <source>
        <dbReference type="SAM" id="SignalP"/>
    </source>
</evidence>
<sequence>MKKIMTVCVLLLSLQCIAQDIQKDSRAKFDVGLEGMAGVSFGNNFYSFNVGGPSLRLRLNQDLSVGVGALPSFYVRNGKTGARLGVSPRVDYKRWVLFAPFLHMDSTDEWVFSVGFGYKFTSH</sequence>
<evidence type="ECO:0000313" key="2">
    <source>
        <dbReference type="EMBL" id="MFC4873333.1"/>
    </source>
</evidence>